<dbReference type="InterPro" id="IPR004472">
    <property type="entry name" value="DTB_synth_BioD"/>
</dbReference>
<dbReference type="PIRSF" id="PIRSF006755">
    <property type="entry name" value="DTB_synth"/>
    <property type="match status" value="1"/>
</dbReference>
<keyword evidence="6 9" id="KW-0067">ATP-binding</keyword>
<evidence type="ECO:0000256" key="7">
    <source>
        <dbReference type="ARBA" id="ARBA00022842"/>
    </source>
</evidence>
<dbReference type="PANTHER" id="PTHR43210:SF2">
    <property type="entry name" value="ATP-DEPENDENT DETHIOBIOTIN SYNTHETASE BIOD 2"/>
    <property type="match status" value="1"/>
</dbReference>
<keyword evidence="5 9" id="KW-0093">Biotin biosynthesis</keyword>
<comment type="subcellular location">
    <subcellularLocation>
        <location evidence="9">Cytoplasm</location>
    </subcellularLocation>
</comment>
<sequence>MRSGLLIAATDTECGKTVLTCALMAYWQAYCGARRLGVLKPVQAGIGDRELWQQLFQLEQSLAELNPVFFDAPLAPPIAAVLESKTVDLTPAWQRYTVLRQQCEWVLVEGLGGLGSPVTDEMTVADLAADWRLPVVLVVPVRLGAIAAAVANVALARQHRLQLQGIVLNCTTPEAQEQLTQLTPPDMISNLTRVPVLGVLPYLSDPTNLAQLSSAARELTLEAIMPAAFWVA</sequence>
<dbReference type="EC" id="6.3.3.3" evidence="9"/>
<dbReference type="NCBIfam" id="TIGR00347">
    <property type="entry name" value="bioD"/>
    <property type="match status" value="1"/>
</dbReference>
<feature type="binding site" evidence="9">
    <location>
        <begin position="13"/>
        <end position="18"/>
    </location>
    <ligand>
        <name>ATP</name>
        <dbReference type="ChEBI" id="CHEBI:30616"/>
    </ligand>
</feature>
<comment type="cofactor">
    <cofactor evidence="9">
        <name>Mg(2+)</name>
        <dbReference type="ChEBI" id="CHEBI:18420"/>
    </cofactor>
</comment>
<feature type="binding site" evidence="9">
    <location>
        <begin position="201"/>
        <end position="203"/>
    </location>
    <ligand>
        <name>ATP</name>
        <dbReference type="ChEBI" id="CHEBI:30616"/>
    </ligand>
</feature>
<feature type="binding site" evidence="9">
    <location>
        <begin position="169"/>
        <end position="170"/>
    </location>
    <ligand>
        <name>ATP</name>
        <dbReference type="ChEBI" id="CHEBI:30616"/>
    </ligand>
</feature>
<evidence type="ECO:0000313" key="10">
    <source>
        <dbReference type="EMBL" id="MBE9070423.1"/>
    </source>
</evidence>
<dbReference type="PANTHER" id="PTHR43210">
    <property type="entry name" value="DETHIOBIOTIN SYNTHETASE"/>
    <property type="match status" value="1"/>
</dbReference>
<protein>
    <recommendedName>
        <fullName evidence="9">ATP-dependent dethiobiotin synthetase BioD</fullName>
        <ecNumber evidence="9">6.3.3.3</ecNumber>
    </recommendedName>
    <alternativeName>
        <fullName evidence="9">DTB synthetase</fullName>
        <shortName evidence="9">DTBS</shortName>
    </alternativeName>
    <alternativeName>
        <fullName evidence="9">Dethiobiotin synthase</fullName>
    </alternativeName>
</protein>
<feature type="binding site" evidence="9">
    <location>
        <position position="48"/>
    </location>
    <ligand>
        <name>Mg(2+)</name>
        <dbReference type="ChEBI" id="CHEBI:18420"/>
    </ligand>
</feature>
<gene>
    <name evidence="9 10" type="primary">bioD</name>
    <name evidence="10" type="ORF">IQ260_27650</name>
</gene>
<evidence type="ECO:0000256" key="6">
    <source>
        <dbReference type="ARBA" id="ARBA00022840"/>
    </source>
</evidence>
<organism evidence="10 11">
    <name type="scientific">Leptolyngbya cf. ectocarpi LEGE 11479</name>
    <dbReference type="NCBI Taxonomy" id="1828722"/>
    <lineage>
        <taxon>Bacteria</taxon>
        <taxon>Bacillati</taxon>
        <taxon>Cyanobacteriota</taxon>
        <taxon>Cyanophyceae</taxon>
        <taxon>Leptolyngbyales</taxon>
        <taxon>Leptolyngbyaceae</taxon>
        <taxon>Leptolyngbya group</taxon>
        <taxon>Leptolyngbya</taxon>
    </lineage>
</organism>
<keyword evidence="4 9" id="KW-0547">Nucleotide-binding</keyword>
<comment type="catalytic activity">
    <reaction evidence="9">
        <text>(7R,8S)-7,8-diammoniononanoate + CO2 + ATP = (4R,5S)-dethiobiotin + ADP + phosphate + 3 H(+)</text>
        <dbReference type="Rhea" id="RHEA:15805"/>
        <dbReference type="ChEBI" id="CHEBI:15378"/>
        <dbReference type="ChEBI" id="CHEBI:16526"/>
        <dbReference type="ChEBI" id="CHEBI:30616"/>
        <dbReference type="ChEBI" id="CHEBI:43474"/>
        <dbReference type="ChEBI" id="CHEBI:149469"/>
        <dbReference type="ChEBI" id="CHEBI:149473"/>
        <dbReference type="ChEBI" id="CHEBI:456216"/>
        <dbReference type="EC" id="6.3.3.3"/>
    </reaction>
</comment>
<comment type="similarity">
    <text evidence="9">Belongs to the dethiobiotin synthetase family.</text>
</comment>
<comment type="subunit">
    <text evidence="9">Homodimer.</text>
</comment>
<feature type="active site" evidence="9">
    <location>
        <position position="40"/>
    </location>
</feature>
<keyword evidence="2 9" id="KW-0436">Ligase</keyword>
<dbReference type="GO" id="GO:0004141">
    <property type="term" value="F:dethiobiotin synthase activity"/>
    <property type="evidence" value="ECO:0007669"/>
    <property type="project" value="UniProtKB-UniRule"/>
</dbReference>
<feature type="binding site" evidence="9">
    <location>
        <begin position="109"/>
        <end position="112"/>
    </location>
    <ligand>
        <name>ATP</name>
        <dbReference type="ChEBI" id="CHEBI:30616"/>
    </ligand>
</feature>
<dbReference type="InterPro" id="IPR027417">
    <property type="entry name" value="P-loop_NTPase"/>
</dbReference>
<dbReference type="GO" id="GO:0005524">
    <property type="term" value="F:ATP binding"/>
    <property type="evidence" value="ECO:0007669"/>
    <property type="project" value="UniProtKB-UniRule"/>
</dbReference>
<accession>A0A928ZZS7</accession>
<name>A0A928ZZS7_LEPEC</name>
<dbReference type="CDD" id="cd03109">
    <property type="entry name" value="DTBS"/>
    <property type="match status" value="1"/>
</dbReference>
<dbReference type="AlphaFoldDB" id="A0A928ZZS7"/>
<dbReference type="EMBL" id="JADEXP010000430">
    <property type="protein sequence ID" value="MBE9070423.1"/>
    <property type="molecule type" value="Genomic_DNA"/>
</dbReference>
<feature type="binding site" evidence="9">
    <location>
        <position position="208"/>
    </location>
    <ligand>
        <name>ATP</name>
        <dbReference type="ChEBI" id="CHEBI:30616"/>
    </ligand>
</feature>
<evidence type="ECO:0000256" key="8">
    <source>
        <dbReference type="ARBA" id="ARBA00047386"/>
    </source>
</evidence>
<keyword evidence="11" id="KW-1185">Reference proteome</keyword>
<dbReference type="Pfam" id="PF13500">
    <property type="entry name" value="AAA_26"/>
    <property type="match status" value="1"/>
</dbReference>
<dbReference type="GO" id="GO:0009102">
    <property type="term" value="P:biotin biosynthetic process"/>
    <property type="evidence" value="ECO:0007669"/>
    <property type="project" value="UniProtKB-UniRule"/>
</dbReference>
<feature type="binding site" evidence="9">
    <location>
        <position position="17"/>
    </location>
    <ligand>
        <name>Mg(2+)</name>
        <dbReference type="ChEBI" id="CHEBI:18420"/>
    </ligand>
</feature>
<evidence type="ECO:0000256" key="1">
    <source>
        <dbReference type="ARBA" id="ARBA00022490"/>
    </source>
</evidence>
<proteinExistence type="inferred from homology"/>
<reference evidence="10" key="1">
    <citation type="submission" date="2020-10" db="EMBL/GenBank/DDBJ databases">
        <authorList>
            <person name="Castelo-Branco R."/>
            <person name="Eusebio N."/>
            <person name="Adriana R."/>
            <person name="Vieira A."/>
            <person name="Brugerolle De Fraissinette N."/>
            <person name="Rezende De Castro R."/>
            <person name="Schneider M.P."/>
            <person name="Vasconcelos V."/>
            <person name="Leao P.N."/>
        </authorList>
    </citation>
    <scope>NUCLEOTIDE SEQUENCE</scope>
    <source>
        <strain evidence="10">LEGE 11479</strain>
    </source>
</reference>
<dbReference type="GO" id="GO:0000287">
    <property type="term" value="F:magnesium ion binding"/>
    <property type="evidence" value="ECO:0007669"/>
    <property type="project" value="UniProtKB-UniRule"/>
</dbReference>
<keyword evidence="3 9" id="KW-0479">Metal-binding</keyword>
<evidence type="ECO:0000256" key="3">
    <source>
        <dbReference type="ARBA" id="ARBA00022723"/>
    </source>
</evidence>
<comment type="caution">
    <text evidence="9">Lacks conserved residue(s) required for the propagation of feature annotation.</text>
</comment>
<dbReference type="SUPFAM" id="SSF52540">
    <property type="entry name" value="P-loop containing nucleoside triphosphate hydrolases"/>
    <property type="match status" value="1"/>
</dbReference>
<comment type="function">
    <text evidence="9">Catalyzes a mechanistically unusual reaction, the ATP-dependent insertion of CO2 between the N7 and N8 nitrogen atoms of 7,8-diaminopelargonic acid (DAPA, also called 7,8-diammoniononanoate) to form a ureido ring.</text>
</comment>
<feature type="binding site" evidence="9">
    <location>
        <position position="48"/>
    </location>
    <ligand>
        <name>ATP</name>
        <dbReference type="ChEBI" id="CHEBI:30616"/>
    </ligand>
</feature>
<dbReference type="RefSeq" id="WP_193996289.1">
    <property type="nucleotide sequence ID" value="NZ_JADEXP010000430.1"/>
</dbReference>
<comment type="catalytic activity">
    <reaction evidence="8">
        <text>(7R,8S)-8-amino-7-(carboxyamino)nonanoate + ATP = (4R,5S)-dethiobiotin + ADP + phosphate + H(+)</text>
        <dbReference type="Rhea" id="RHEA:63684"/>
        <dbReference type="ChEBI" id="CHEBI:15378"/>
        <dbReference type="ChEBI" id="CHEBI:30616"/>
        <dbReference type="ChEBI" id="CHEBI:43474"/>
        <dbReference type="ChEBI" id="CHEBI:149470"/>
        <dbReference type="ChEBI" id="CHEBI:149473"/>
        <dbReference type="ChEBI" id="CHEBI:456216"/>
    </reaction>
</comment>
<dbReference type="Gene3D" id="3.40.50.300">
    <property type="entry name" value="P-loop containing nucleotide triphosphate hydrolases"/>
    <property type="match status" value="1"/>
</dbReference>
<dbReference type="GO" id="GO:0005829">
    <property type="term" value="C:cytosol"/>
    <property type="evidence" value="ECO:0007669"/>
    <property type="project" value="TreeGrafter"/>
</dbReference>
<evidence type="ECO:0000256" key="4">
    <source>
        <dbReference type="ARBA" id="ARBA00022741"/>
    </source>
</evidence>
<feature type="binding site" evidence="9">
    <location>
        <position position="109"/>
    </location>
    <ligand>
        <name>Mg(2+)</name>
        <dbReference type="ChEBI" id="CHEBI:18420"/>
    </ligand>
</feature>
<evidence type="ECO:0000256" key="2">
    <source>
        <dbReference type="ARBA" id="ARBA00022598"/>
    </source>
</evidence>
<dbReference type="Proteomes" id="UP000615026">
    <property type="component" value="Unassembled WGS sequence"/>
</dbReference>
<comment type="caution">
    <text evidence="10">The sequence shown here is derived from an EMBL/GenBank/DDBJ whole genome shotgun (WGS) entry which is preliminary data.</text>
</comment>
<comment type="pathway">
    <text evidence="9">Cofactor biosynthesis; biotin biosynthesis; biotin from 7,8-diaminononanoate: step 1/2.</text>
</comment>
<dbReference type="HAMAP" id="MF_00336">
    <property type="entry name" value="BioD"/>
    <property type="match status" value="1"/>
</dbReference>
<keyword evidence="7 9" id="KW-0460">Magnesium</keyword>
<keyword evidence="1 9" id="KW-0963">Cytoplasm</keyword>
<evidence type="ECO:0000256" key="5">
    <source>
        <dbReference type="ARBA" id="ARBA00022756"/>
    </source>
</evidence>
<evidence type="ECO:0000313" key="11">
    <source>
        <dbReference type="Proteomes" id="UP000615026"/>
    </source>
</evidence>
<evidence type="ECO:0000256" key="9">
    <source>
        <dbReference type="HAMAP-Rule" id="MF_00336"/>
    </source>
</evidence>